<dbReference type="Gene3D" id="1.10.287.310">
    <property type="match status" value="1"/>
</dbReference>
<accession>A0A520M5Q5</accession>
<dbReference type="GO" id="GO:0006412">
    <property type="term" value="P:translation"/>
    <property type="evidence" value="ECO:0007669"/>
    <property type="project" value="UniProtKB-UniRule"/>
</dbReference>
<name>A0A520M5Q5_9GAMM</name>
<keyword evidence="2 5" id="KW-0689">Ribosomal protein</keyword>
<sequence>MSKELADLRKKDLDQLKQELASVRSEQFTMRIKHTTGQLNETNLLKTTRRKIARIKTLISEVSKNKEEK</sequence>
<dbReference type="GO" id="GO:0005840">
    <property type="term" value="C:ribosome"/>
    <property type="evidence" value="ECO:0007669"/>
    <property type="project" value="UniProtKB-KW"/>
</dbReference>
<evidence type="ECO:0000313" key="7">
    <source>
        <dbReference type="Proteomes" id="UP000318359"/>
    </source>
</evidence>
<evidence type="ECO:0000256" key="3">
    <source>
        <dbReference type="ARBA" id="ARBA00023274"/>
    </source>
</evidence>
<dbReference type="EMBL" id="SHBM01000045">
    <property type="protein sequence ID" value="RZO16469.1"/>
    <property type="molecule type" value="Genomic_DNA"/>
</dbReference>
<dbReference type="Proteomes" id="UP000318359">
    <property type="component" value="Unassembled WGS sequence"/>
</dbReference>
<dbReference type="InterPro" id="IPR036049">
    <property type="entry name" value="Ribosomal_uL29_sf"/>
</dbReference>
<dbReference type="Pfam" id="PF00831">
    <property type="entry name" value="Ribosomal_L29"/>
    <property type="match status" value="1"/>
</dbReference>
<keyword evidence="3 5" id="KW-0687">Ribonucleoprotein</keyword>
<protein>
    <recommendedName>
        <fullName evidence="4 5">Large ribosomal subunit protein uL29</fullName>
    </recommendedName>
</protein>
<evidence type="ECO:0000313" key="6">
    <source>
        <dbReference type="EMBL" id="RZO16469.1"/>
    </source>
</evidence>
<dbReference type="GO" id="GO:1990904">
    <property type="term" value="C:ribonucleoprotein complex"/>
    <property type="evidence" value="ECO:0007669"/>
    <property type="project" value="UniProtKB-KW"/>
</dbReference>
<evidence type="ECO:0000256" key="1">
    <source>
        <dbReference type="ARBA" id="ARBA00009254"/>
    </source>
</evidence>
<dbReference type="GO" id="GO:0003735">
    <property type="term" value="F:structural constituent of ribosome"/>
    <property type="evidence" value="ECO:0007669"/>
    <property type="project" value="InterPro"/>
</dbReference>
<organism evidence="6 7">
    <name type="scientific">SAR86 cluster bacterium</name>
    <dbReference type="NCBI Taxonomy" id="2030880"/>
    <lineage>
        <taxon>Bacteria</taxon>
        <taxon>Pseudomonadati</taxon>
        <taxon>Pseudomonadota</taxon>
        <taxon>Gammaproteobacteria</taxon>
        <taxon>SAR86 cluster</taxon>
    </lineage>
</organism>
<reference evidence="6 7" key="1">
    <citation type="submission" date="2019-02" db="EMBL/GenBank/DDBJ databases">
        <title>Prokaryotic population dynamics and viral predation in marine succession experiment using metagenomics: the confinement effect.</title>
        <authorList>
            <person name="Haro-Moreno J.M."/>
            <person name="Rodriguez-Valera F."/>
            <person name="Lopez-Perez M."/>
        </authorList>
    </citation>
    <scope>NUCLEOTIDE SEQUENCE [LARGE SCALE GENOMIC DNA]</scope>
    <source>
        <strain evidence="6">MED-G167</strain>
    </source>
</reference>
<evidence type="ECO:0000256" key="4">
    <source>
        <dbReference type="ARBA" id="ARBA00035204"/>
    </source>
</evidence>
<comment type="similarity">
    <text evidence="1 5">Belongs to the universal ribosomal protein uL29 family.</text>
</comment>
<dbReference type="CDD" id="cd00427">
    <property type="entry name" value="Ribosomal_L29_HIP"/>
    <property type="match status" value="1"/>
</dbReference>
<dbReference type="SUPFAM" id="SSF46561">
    <property type="entry name" value="Ribosomal protein L29 (L29p)"/>
    <property type="match status" value="1"/>
</dbReference>
<comment type="caution">
    <text evidence="6">The sequence shown here is derived from an EMBL/GenBank/DDBJ whole genome shotgun (WGS) entry which is preliminary data.</text>
</comment>
<dbReference type="NCBIfam" id="TIGR00012">
    <property type="entry name" value="L29"/>
    <property type="match status" value="1"/>
</dbReference>
<evidence type="ECO:0000256" key="5">
    <source>
        <dbReference type="HAMAP-Rule" id="MF_00374"/>
    </source>
</evidence>
<proteinExistence type="inferred from homology"/>
<dbReference type="InterPro" id="IPR001854">
    <property type="entry name" value="Ribosomal_uL29"/>
</dbReference>
<evidence type="ECO:0000256" key="2">
    <source>
        <dbReference type="ARBA" id="ARBA00022980"/>
    </source>
</evidence>
<gene>
    <name evidence="5" type="primary">rpmC</name>
    <name evidence="6" type="ORF">EVB00_02940</name>
</gene>
<dbReference type="AlphaFoldDB" id="A0A520M5Q5"/>
<dbReference type="HAMAP" id="MF_00374">
    <property type="entry name" value="Ribosomal_uL29"/>
    <property type="match status" value="1"/>
</dbReference>